<organism evidence="1 2">
    <name type="scientific">Ephemerocybe angulata</name>
    <dbReference type="NCBI Taxonomy" id="980116"/>
    <lineage>
        <taxon>Eukaryota</taxon>
        <taxon>Fungi</taxon>
        <taxon>Dikarya</taxon>
        <taxon>Basidiomycota</taxon>
        <taxon>Agaricomycotina</taxon>
        <taxon>Agaricomycetes</taxon>
        <taxon>Agaricomycetidae</taxon>
        <taxon>Agaricales</taxon>
        <taxon>Agaricineae</taxon>
        <taxon>Psathyrellaceae</taxon>
        <taxon>Ephemerocybe</taxon>
    </lineage>
</organism>
<keyword evidence="2" id="KW-1185">Reference proteome</keyword>
<proteinExistence type="predicted"/>
<dbReference type="EMBL" id="JACGCI010000021">
    <property type="protein sequence ID" value="KAF6757724.1"/>
    <property type="molecule type" value="Genomic_DNA"/>
</dbReference>
<dbReference type="OrthoDB" id="2423954at2759"/>
<dbReference type="AlphaFoldDB" id="A0A8H6I4D6"/>
<evidence type="ECO:0000313" key="1">
    <source>
        <dbReference type="EMBL" id="KAF6757724.1"/>
    </source>
</evidence>
<feature type="non-terminal residue" evidence="1">
    <location>
        <position position="181"/>
    </location>
</feature>
<protein>
    <recommendedName>
        <fullName evidence="3">HAT C-terminal dimerisation domain-containing protein</fullName>
    </recommendedName>
</protein>
<reference evidence="1 2" key="1">
    <citation type="submission" date="2020-07" db="EMBL/GenBank/DDBJ databases">
        <title>Comparative genomics of pyrophilous fungi reveals a link between fire events and developmental genes.</title>
        <authorList>
            <consortium name="DOE Joint Genome Institute"/>
            <person name="Steindorff A.S."/>
            <person name="Carver A."/>
            <person name="Calhoun S."/>
            <person name="Stillman K."/>
            <person name="Liu H."/>
            <person name="Lipzen A."/>
            <person name="Pangilinan J."/>
            <person name="Labutti K."/>
            <person name="Bruns T.D."/>
            <person name="Grigoriev I.V."/>
        </authorList>
    </citation>
    <scope>NUCLEOTIDE SEQUENCE [LARGE SCALE GENOMIC DNA]</scope>
    <source>
        <strain evidence="1 2">CBS 144469</strain>
    </source>
</reference>
<dbReference type="SUPFAM" id="SSF53098">
    <property type="entry name" value="Ribonuclease H-like"/>
    <property type="match status" value="1"/>
</dbReference>
<accession>A0A8H6I4D6</accession>
<gene>
    <name evidence="1" type="ORF">DFP72DRAFT_759455</name>
</gene>
<dbReference type="Proteomes" id="UP000521943">
    <property type="component" value="Unassembled WGS sequence"/>
</dbReference>
<feature type="non-terminal residue" evidence="1">
    <location>
        <position position="1"/>
    </location>
</feature>
<dbReference type="InterPro" id="IPR012337">
    <property type="entry name" value="RNaseH-like_sf"/>
</dbReference>
<sequence>ASIERRWGKTDQELFILAVFLNPYIWAKFFNTDHLSFMTLFHIARRAVLQLTRNNLISDPDFLKAFTDYYHARSDFSKDAMCLDSYAEVYDNGSPDGLTYLLTLYGKSRSIDIMQVWQGQRVRTTVHGRSALIDLALRVLSIVPNSASTECLFSMFGSTHTKHCNRLAPEKVHQASVVRLD</sequence>
<comment type="caution">
    <text evidence="1">The sequence shown here is derived from an EMBL/GenBank/DDBJ whole genome shotgun (WGS) entry which is preliminary data.</text>
</comment>
<name>A0A8H6I4D6_9AGAR</name>
<evidence type="ECO:0008006" key="3">
    <source>
        <dbReference type="Google" id="ProtNLM"/>
    </source>
</evidence>
<evidence type="ECO:0000313" key="2">
    <source>
        <dbReference type="Proteomes" id="UP000521943"/>
    </source>
</evidence>